<name>A0ABD3W9X5_SINWO</name>
<evidence type="ECO:0000313" key="1">
    <source>
        <dbReference type="EMBL" id="KAL3870710.1"/>
    </source>
</evidence>
<dbReference type="Proteomes" id="UP001634394">
    <property type="component" value="Unassembled WGS sequence"/>
</dbReference>
<dbReference type="EMBL" id="JBJQND010000007">
    <property type="protein sequence ID" value="KAL3870710.1"/>
    <property type="molecule type" value="Genomic_DNA"/>
</dbReference>
<accession>A0ABD3W9X5</accession>
<gene>
    <name evidence="1" type="ORF">ACJMK2_038754</name>
</gene>
<comment type="caution">
    <text evidence="1">The sequence shown here is derived from an EMBL/GenBank/DDBJ whole genome shotgun (WGS) entry which is preliminary data.</text>
</comment>
<organism evidence="1 2">
    <name type="scientific">Sinanodonta woodiana</name>
    <name type="common">Chinese pond mussel</name>
    <name type="synonym">Anodonta woodiana</name>
    <dbReference type="NCBI Taxonomy" id="1069815"/>
    <lineage>
        <taxon>Eukaryota</taxon>
        <taxon>Metazoa</taxon>
        <taxon>Spiralia</taxon>
        <taxon>Lophotrochozoa</taxon>
        <taxon>Mollusca</taxon>
        <taxon>Bivalvia</taxon>
        <taxon>Autobranchia</taxon>
        <taxon>Heteroconchia</taxon>
        <taxon>Palaeoheterodonta</taxon>
        <taxon>Unionida</taxon>
        <taxon>Unionoidea</taxon>
        <taxon>Unionidae</taxon>
        <taxon>Unioninae</taxon>
        <taxon>Sinanodonta</taxon>
    </lineage>
</organism>
<sequence>MTVMEAETLRLFLQRIEKKKIGETLLEAKGDADVSFSSVITSSSADSNKNSVTLLSEGSLELARRDDSAAKIIDDPMEIFGNCEDPASSEDNEVVPDIKPDPNKLYDVMLMQDAYSNMETIMRHKQLILDRMVKKGHVK</sequence>
<protein>
    <submittedName>
        <fullName evidence="1">Uncharacterized protein</fullName>
    </submittedName>
</protein>
<evidence type="ECO:0000313" key="2">
    <source>
        <dbReference type="Proteomes" id="UP001634394"/>
    </source>
</evidence>
<dbReference type="AlphaFoldDB" id="A0ABD3W9X5"/>
<reference evidence="1 2" key="1">
    <citation type="submission" date="2024-11" db="EMBL/GenBank/DDBJ databases">
        <title>Chromosome-level genome assembly of the freshwater bivalve Anodonta woodiana.</title>
        <authorList>
            <person name="Chen X."/>
        </authorList>
    </citation>
    <scope>NUCLEOTIDE SEQUENCE [LARGE SCALE GENOMIC DNA]</scope>
    <source>
        <strain evidence="1">MN2024</strain>
        <tissue evidence="1">Gills</tissue>
    </source>
</reference>
<keyword evidence="2" id="KW-1185">Reference proteome</keyword>
<proteinExistence type="predicted"/>